<dbReference type="PANTHER" id="PTHR10060">
    <property type="entry name" value="TATD FAMILY DEOXYRIBONUCLEASE"/>
    <property type="match status" value="1"/>
</dbReference>
<dbReference type="InterPro" id="IPR050891">
    <property type="entry name" value="TatD-type_Hydrolase"/>
</dbReference>
<dbReference type="InterPro" id="IPR001130">
    <property type="entry name" value="TatD-like"/>
</dbReference>
<reference evidence="5" key="1">
    <citation type="submission" date="2023-07" db="EMBL/GenBank/DDBJ databases">
        <title>draft genome sequence of fig (Ficus carica).</title>
        <authorList>
            <person name="Takahashi T."/>
            <person name="Nishimura K."/>
        </authorList>
    </citation>
    <scope>NUCLEOTIDE SEQUENCE</scope>
</reference>
<dbReference type="Proteomes" id="UP001187192">
    <property type="component" value="Unassembled WGS sequence"/>
</dbReference>
<dbReference type="AlphaFoldDB" id="A0AA88CYD7"/>
<dbReference type="SUPFAM" id="SSF51556">
    <property type="entry name" value="Metallo-dependent hydrolases"/>
    <property type="match status" value="1"/>
</dbReference>
<keyword evidence="4" id="KW-0378">Hydrolase</keyword>
<dbReference type="PANTHER" id="PTHR10060:SF15">
    <property type="entry name" value="DEOXYRIBONUCLEASE TATDN1"/>
    <property type="match status" value="1"/>
</dbReference>
<keyword evidence="3" id="KW-0479">Metal-binding</keyword>
<evidence type="ECO:0000256" key="3">
    <source>
        <dbReference type="ARBA" id="ARBA00022723"/>
    </source>
</evidence>
<dbReference type="GO" id="GO:0046872">
    <property type="term" value="F:metal ion binding"/>
    <property type="evidence" value="ECO:0007669"/>
    <property type="project" value="UniProtKB-KW"/>
</dbReference>
<proteinExistence type="inferred from homology"/>
<evidence type="ECO:0000256" key="4">
    <source>
        <dbReference type="ARBA" id="ARBA00022801"/>
    </source>
</evidence>
<organism evidence="5 6">
    <name type="scientific">Ficus carica</name>
    <name type="common">Common fig</name>
    <dbReference type="NCBI Taxonomy" id="3494"/>
    <lineage>
        <taxon>Eukaryota</taxon>
        <taxon>Viridiplantae</taxon>
        <taxon>Streptophyta</taxon>
        <taxon>Embryophyta</taxon>
        <taxon>Tracheophyta</taxon>
        <taxon>Spermatophyta</taxon>
        <taxon>Magnoliopsida</taxon>
        <taxon>eudicotyledons</taxon>
        <taxon>Gunneridae</taxon>
        <taxon>Pentapetalae</taxon>
        <taxon>rosids</taxon>
        <taxon>fabids</taxon>
        <taxon>Rosales</taxon>
        <taxon>Moraceae</taxon>
        <taxon>Ficeae</taxon>
        <taxon>Ficus</taxon>
    </lineage>
</organism>
<gene>
    <name evidence="5" type="ORF">TIFTF001_008807</name>
</gene>
<comment type="similarity">
    <text evidence="1">Belongs to the metallo-dependent hydrolases superfamily. TatD-type hydrolase family.</text>
</comment>
<evidence type="ECO:0000313" key="5">
    <source>
        <dbReference type="EMBL" id="GMN39578.1"/>
    </source>
</evidence>
<dbReference type="InterPro" id="IPR032466">
    <property type="entry name" value="Metal_Hydrolase"/>
</dbReference>
<comment type="caution">
    <text evidence="5">The sequence shown here is derived from an EMBL/GenBank/DDBJ whole genome shotgun (WGS) entry which is preliminary data.</text>
</comment>
<name>A0AA88CYD7_FICCA</name>
<keyword evidence="6" id="KW-1185">Reference proteome</keyword>
<sequence>MRKWKQNVRRKKHKPTSKATTKIGRFIIPSNCQWVGMGSQYHTGFISFTALARSSSVRYAGTTVTGADELLNDISRNGAISAGCAALVYQIPRTSTRSHQSRMQKNFGRGYKSDKGTINGGSILKKNMKTKRVHCRGFTDCAEDRDKLLSLIICVNGCSLKTSENLDVVKYIPIERLMIEADSPYCEIKNTHAGIKLVKSVWPSKKKEKYDQDSIVRGHNEPCLVRLVLEVVAGCKGISDIEQLSRTIYHNICRVFFRQDPDSAADALLSSGHGPQ</sequence>
<dbReference type="Pfam" id="PF01026">
    <property type="entry name" value="TatD_DNase"/>
    <property type="match status" value="1"/>
</dbReference>
<evidence type="ECO:0000256" key="1">
    <source>
        <dbReference type="ARBA" id="ARBA00009275"/>
    </source>
</evidence>
<dbReference type="GO" id="GO:0008296">
    <property type="term" value="F:3'-5'-DNA exonuclease activity"/>
    <property type="evidence" value="ECO:0007669"/>
    <property type="project" value="TreeGrafter"/>
</dbReference>
<dbReference type="Gene3D" id="3.20.20.140">
    <property type="entry name" value="Metal-dependent hydrolases"/>
    <property type="match status" value="1"/>
</dbReference>
<dbReference type="EMBL" id="BTGU01000009">
    <property type="protein sequence ID" value="GMN39578.1"/>
    <property type="molecule type" value="Genomic_DNA"/>
</dbReference>
<dbReference type="GO" id="GO:0005829">
    <property type="term" value="C:cytosol"/>
    <property type="evidence" value="ECO:0007669"/>
    <property type="project" value="TreeGrafter"/>
</dbReference>
<keyword evidence="2" id="KW-0540">Nuclease</keyword>
<evidence type="ECO:0000313" key="6">
    <source>
        <dbReference type="Proteomes" id="UP001187192"/>
    </source>
</evidence>
<protein>
    <submittedName>
        <fullName evidence="5">Uncharacterized protein</fullName>
    </submittedName>
</protein>
<evidence type="ECO:0000256" key="2">
    <source>
        <dbReference type="ARBA" id="ARBA00022722"/>
    </source>
</evidence>
<accession>A0AA88CYD7</accession>